<dbReference type="PANTHER" id="PTHR32338:SF10">
    <property type="entry name" value="N-ACETYL-GAMMA-GLUTAMYL-PHOSPHATE REDUCTASE, CHLOROPLASTIC-RELATED"/>
    <property type="match status" value="1"/>
</dbReference>
<name>X1GFT6_9ZZZZ</name>
<evidence type="ECO:0000256" key="7">
    <source>
        <dbReference type="ARBA" id="ARBA00050557"/>
    </source>
</evidence>
<evidence type="ECO:0000256" key="1">
    <source>
        <dbReference type="ARBA" id="ARBA00004862"/>
    </source>
</evidence>
<evidence type="ECO:0000313" key="9">
    <source>
        <dbReference type="EMBL" id="GAH56771.1"/>
    </source>
</evidence>
<protein>
    <recommendedName>
        <fullName evidence="2">N-acetyl-gamma-glutamyl-phosphate reductase</fullName>
        <ecNumber evidence="2">1.2.1.38</ecNumber>
    </recommendedName>
</protein>
<dbReference type="GO" id="GO:0006526">
    <property type="term" value="P:L-arginine biosynthetic process"/>
    <property type="evidence" value="ECO:0007669"/>
    <property type="project" value="UniProtKB-KW"/>
</dbReference>
<reference evidence="9" key="1">
    <citation type="journal article" date="2014" name="Front. Microbiol.">
        <title>High frequency of phylogenetically diverse reductive dehalogenase-homologous genes in deep subseafloor sedimentary metagenomes.</title>
        <authorList>
            <person name="Kawai M."/>
            <person name="Futagami T."/>
            <person name="Toyoda A."/>
            <person name="Takaki Y."/>
            <person name="Nishi S."/>
            <person name="Hori S."/>
            <person name="Arai W."/>
            <person name="Tsubouchi T."/>
            <person name="Morono Y."/>
            <person name="Uchiyama I."/>
            <person name="Ito T."/>
            <person name="Fujiyama A."/>
            <person name="Inagaki F."/>
            <person name="Takami H."/>
        </authorList>
    </citation>
    <scope>NUCLEOTIDE SEQUENCE</scope>
    <source>
        <strain evidence="9">Expedition CK06-06</strain>
    </source>
</reference>
<dbReference type="EC" id="1.2.1.38" evidence="2"/>
<dbReference type="EMBL" id="BARU01022434">
    <property type="protein sequence ID" value="GAH56771.1"/>
    <property type="molecule type" value="Genomic_DNA"/>
</dbReference>
<evidence type="ECO:0000259" key="8">
    <source>
        <dbReference type="Pfam" id="PF22698"/>
    </source>
</evidence>
<proteinExistence type="predicted"/>
<dbReference type="SUPFAM" id="SSF51735">
    <property type="entry name" value="NAD(P)-binding Rossmann-fold domains"/>
    <property type="match status" value="1"/>
</dbReference>
<evidence type="ECO:0000256" key="5">
    <source>
        <dbReference type="ARBA" id="ARBA00022857"/>
    </source>
</evidence>
<evidence type="ECO:0000256" key="2">
    <source>
        <dbReference type="ARBA" id="ARBA00013072"/>
    </source>
</evidence>
<accession>X1GFT6</accession>
<dbReference type="InterPro" id="IPR058924">
    <property type="entry name" value="AGPR_dimerisation_dom"/>
</dbReference>
<dbReference type="InterPro" id="IPR036291">
    <property type="entry name" value="NAD(P)-bd_dom_sf"/>
</dbReference>
<comment type="caution">
    <text evidence="9">The sequence shown here is derived from an EMBL/GenBank/DDBJ whole genome shotgun (WGS) entry which is preliminary data.</text>
</comment>
<dbReference type="GO" id="GO:0003942">
    <property type="term" value="F:N-acetyl-gamma-glutamyl-phosphate reductase activity"/>
    <property type="evidence" value="ECO:0007669"/>
    <property type="project" value="UniProtKB-EC"/>
</dbReference>
<sequence>WYRVPHQKKELLKKAVYGLPELYREEISKARLVANPGCYPTSAILALAPLLDNDLIKENSIIIDAKTGVTGAGRRLSLATHFPEVNENIRAYQVQGHRHAPEMEQELSKLAKKKITITFVPHLVPLNRGILSSCYAVLKQSISTEDVRKLYEEFYKGEPFVEILPRGEFPQTKEVVNSNRCRIGITVNKKTKRVIIISAIDNLSKGASAQAVQNMNIMCGFKETMGLN</sequence>
<gene>
    <name evidence="9" type="ORF">S03H2_36546</name>
</gene>
<evidence type="ECO:0000256" key="3">
    <source>
        <dbReference type="ARBA" id="ARBA00022571"/>
    </source>
</evidence>
<keyword evidence="6" id="KW-0560">Oxidoreductase</keyword>
<dbReference type="Pfam" id="PF22698">
    <property type="entry name" value="Semialdhyde_dhC_1"/>
    <property type="match status" value="1"/>
</dbReference>
<evidence type="ECO:0000256" key="6">
    <source>
        <dbReference type="ARBA" id="ARBA00023002"/>
    </source>
</evidence>
<dbReference type="NCBIfam" id="TIGR01850">
    <property type="entry name" value="argC"/>
    <property type="match status" value="1"/>
</dbReference>
<dbReference type="SUPFAM" id="SSF55347">
    <property type="entry name" value="Glyceraldehyde-3-phosphate dehydrogenase-like, C-terminal domain"/>
    <property type="match status" value="1"/>
</dbReference>
<dbReference type="InterPro" id="IPR023013">
    <property type="entry name" value="AGPR_AS"/>
</dbReference>
<comment type="catalytic activity">
    <reaction evidence="7">
        <text>N-acetyl-L-glutamate 5-semialdehyde + phosphate + NADP(+) = N-acetyl-L-glutamyl 5-phosphate + NADPH + H(+)</text>
        <dbReference type="Rhea" id="RHEA:21588"/>
        <dbReference type="ChEBI" id="CHEBI:15378"/>
        <dbReference type="ChEBI" id="CHEBI:29123"/>
        <dbReference type="ChEBI" id="CHEBI:43474"/>
        <dbReference type="ChEBI" id="CHEBI:57783"/>
        <dbReference type="ChEBI" id="CHEBI:57936"/>
        <dbReference type="ChEBI" id="CHEBI:58349"/>
        <dbReference type="EC" id="1.2.1.38"/>
    </reaction>
</comment>
<dbReference type="GO" id="GO:0070401">
    <property type="term" value="F:NADP+ binding"/>
    <property type="evidence" value="ECO:0007669"/>
    <property type="project" value="InterPro"/>
</dbReference>
<comment type="pathway">
    <text evidence="1">Amino-acid biosynthesis; L-arginine biosynthesis; N(2)-acetyl-L-ornithine from L-glutamate: step 3/4.</text>
</comment>
<dbReference type="PANTHER" id="PTHR32338">
    <property type="entry name" value="N-ACETYL-GAMMA-GLUTAMYL-PHOSPHATE REDUCTASE, CHLOROPLASTIC-RELATED-RELATED"/>
    <property type="match status" value="1"/>
</dbReference>
<dbReference type="PROSITE" id="PS01224">
    <property type="entry name" value="ARGC"/>
    <property type="match status" value="1"/>
</dbReference>
<dbReference type="AlphaFoldDB" id="X1GFT6"/>
<dbReference type="Gene3D" id="3.30.360.10">
    <property type="entry name" value="Dihydrodipicolinate Reductase, domain 2"/>
    <property type="match status" value="1"/>
</dbReference>
<dbReference type="FunFam" id="3.30.360.10:FF:000014">
    <property type="entry name" value="N-acetyl-gamma-glutamyl-phosphate reductase"/>
    <property type="match status" value="1"/>
</dbReference>
<organism evidence="9">
    <name type="scientific">marine sediment metagenome</name>
    <dbReference type="NCBI Taxonomy" id="412755"/>
    <lineage>
        <taxon>unclassified sequences</taxon>
        <taxon>metagenomes</taxon>
        <taxon>ecological metagenomes</taxon>
    </lineage>
</organism>
<evidence type="ECO:0000256" key="4">
    <source>
        <dbReference type="ARBA" id="ARBA00022605"/>
    </source>
</evidence>
<keyword evidence="3" id="KW-0055">Arginine biosynthesis</keyword>
<dbReference type="InterPro" id="IPR000706">
    <property type="entry name" value="AGPR_type-1"/>
</dbReference>
<keyword evidence="4" id="KW-0028">Amino-acid biosynthesis</keyword>
<dbReference type="CDD" id="cd23934">
    <property type="entry name" value="AGPR_1_C"/>
    <property type="match status" value="1"/>
</dbReference>
<dbReference type="InterPro" id="IPR050085">
    <property type="entry name" value="AGPR"/>
</dbReference>
<feature type="domain" description="N-acetyl-gamma-glutamyl-phosphate reductase dimerisation" evidence="8">
    <location>
        <begin position="38"/>
        <end position="202"/>
    </location>
</feature>
<keyword evidence="5" id="KW-0521">NADP</keyword>
<feature type="non-terminal residue" evidence="9">
    <location>
        <position position="1"/>
    </location>
</feature>